<dbReference type="InterPro" id="IPR010730">
    <property type="entry name" value="HET"/>
</dbReference>
<reference evidence="2 3" key="1">
    <citation type="journal article" date="2025" name="Microbiol. Resour. Announc.">
        <title>Draft genome sequences for Neonectria magnoliae and Neonectria punicea, canker pathogens of Liriodendron tulipifera and Acer saccharum in West Virginia.</title>
        <authorList>
            <person name="Petronek H.M."/>
            <person name="Kasson M.T."/>
            <person name="Metheny A.M."/>
            <person name="Stauder C.M."/>
            <person name="Lovett B."/>
            <person name="Lynch S.C."/>
            <person name="Garnas J.R."/>
            <person name="Kasson L.R."/>
            <person name="Stajich J.E."/>
        </authorList>
    </citation>
    <scope>NUCLEOTIDE SEQUENCE [LARGE SCALE GENOMIC DNA]</scope>
    <source>
        <strain evidence="2 3">NRRL 64653</strain>
    </source>
</reference>
<dbReference type="EMBL" id="JAZAVJ010000112">
    <property type="protein sequence ID" value="KAK7414048.1"/>
    <property type="molecule type" value="Genomic_DNA"/>
</dbReference>
<dbReference type="PANTHER" id="PTHR33112:SF13">
    <property type="entry name" value="HETEROKARYON INCOMPATIBILITY DOMAIN-CONTAINING PROTEIN"/>
    <property type="match status" value="1"/>
</dbReference>
<dbReference type="Proteomes" id="UP001498476">
    <property type="component" value="Unassembled WGS sequence"/>
</dbReference>
<accession>A0ABR1GZC1</accession>
<comment type="caution">
    <text evidence="2">The sequence shown here is derived from an EMBL/GenBank/DDBJ whole genome shotgun (WGS) entry which is preliminary data.</text>
</comment>
<gene>
    <name evidence="2" type="ORF">QQX98_007080</name>
</gene>
<evidence type="ECO:0000313" key="2">
    <source>
        <dbReference type="EMBL" id="KAK7414048.1"/>
    </source>
</evidence>
<sequence>MSCKLCNQFRGVGEMRTAAETLLKTSRNHIKKDVLWQELQESAGICYCCSILVRGCRGCFAQHSIKEDQIDSLKLTFYYFNYEEENSDVDKTISFLLKDGRFFDIEMFATDDDDCPIPDSWDFIPMSIRTSPGTNSSSAFDVIESWLLNCHEDSHDDCVSSEDPELPKRVVDVSDDNGGICLFESHGQSSKYICLSHCWGLAQIITTIKTTLQDRQKGISLSDLPQTFRDAVGLTRRLGIRYIWIDSLCIIQDDLRDWEVESAKMSAIYSNSYLTIAATKSPNGNGGLYTDTPDFEVSGETPQGEAYRVFFRERIDHHLDAILEPDRSEAGHGIISHATAVHHPLLTRAWVYQERMLSPRIVHFGPHEVFMECLSDIRCECGGIAFHGSSEVAPAVMMKLLYADSMFSYAVGKEWHIYAAYYIARIWRTMVCSYTALGITKFGDRLPAIGGLAKNMAGVRKSKYIAGLWENTLNDDLVWILFQSEQGKPPRPSPGTAPTWSWASVGTHVWYWDQIYHWDPEDVVTDEERPPYEHFSQVVEWNTDPAGVDEFGQMRKASIKIRGLVATGMLEREVDNQNMQQTTAYYVVFSNNTRLKMDADYQLDFEGPNQVLPGAHIVCLRMSVIREGTREYLVSLVLRPLEDKVGIFERIGNLLVTALPPPVDPLGGIYSRGDEHTVEIW</sequence>
<proteinExistence type="predicted"/>
<organism evidence="2 3">
    <name type="scientific">Neonectria punicea</name>
    <dbReference type="NCBI Taxonomy" id="979145"/>
    <lineage>
        <taxon>Eukaryota</taxon>
        <taxon>Fungi</taxon>
        <taxon>Dikarya</taxon>
        <taxon>Ascomycota</taxon>
        <taxon>Pezizomycotina</taxon>
        <taxon>Sordariomycetes</taxon>
        <taxon>Hypocreomycetidae</taxon>
        <taxon>Hypocreales</taxon>
        <taxon>Nectriaceae</taxon>
        <taxon>Neonectria</taxon>
    </lineage>
</organism>
<protein>
    <recommendedName>
        <fullName evidence="1">Heterokaryon incompatibility domain-containing protein</fullName>
    </recommendedName>
</protein>
<feature type="domain" description="Heterokaryon incompatibility" evidence="1">
    <location>
        <begin position="192"/>
        <end position="354"/>
    </location>
</feature>
<keyword evidence="3" id="KW-1185">Reference proteome</keyword>
<dbReference type="PANTHER" id="PTHR33112">
    <property type="entry name" value="DOMAIN PROTEIN, PUTATIVE-RELATED"/>
    <property type="match status" value="1"/>
</dbReference>
<dbReference type="Pfam" id="PF06985">
    <property type="entry name" value="HET"/>
    <property type="match status" value="1"/>
</dbReference>
<name>A0ABR1GZC1_9HYPO</name>
<evidence type="ECO:0000313" key="3">
    <source>
        <dbReference type="Proteomes" id="UP001498476"/>
    </source>
</evidence>
<evidence type="ECO:0000259" key="1">
    <source>
        <dbReference type="Pfam" id="PF06985"/>
    </source>
</evidence>